<dbReference type="EMBL" id="NGFN01000240">
    <property type="protein sequence ID" value="OUC97827.1"/>
    <property type="molecule type" value="Genomic_DNA"/>
</dbReference>
<comment type="caution">
    <text evidence="1">The sequence shown here is derived from an EMBL/GenBank/DDBJ whole genome shotgun (WGS) entry which is preliminary data.</text>
</comment>
<keyword evidence="2" id="KW-1185">Reference proteome</keyword>
<organism evidence="1 2">
    <name type="scientific">Streptomyces swartbergensis</name>
    <dbReference type="NCBI Taxonomy" id="487165"/>
    <lineage>
        <taxon>Bacteria</taxon>
        <taxon>Bacillati</taxon>
        <taxon>Actinomycetota</taxon>
        <taxon>Actinomycetes</taxon>
        <taxon>Kitasatosporales</taxon>
        <taxon>Streptomycetaceae</taxon>
        <taxon>Streptomyces</taxon>
    </lineage>
</organism>
<evidence type="ECO:0000313" key="2">
    <source>
        <dbReference type="Proteomes" id="UP000195105"/>
    </source>
</evidence>
<dbReference type="AlphaFoldDB" id="A0A243RRY8"/>
<dbReference type="Proteomes" id="UP000195105">
    <property type="component" value="Unassembled WGS sequence"/>
</dbReference>
<sequence length="68" mass="7130">MSVSLIRIVPATTAGPADVPALAAPNPVVPRAECEASIDRAVQRARVAPFFRGVSWYRIAADAGAIEL</sequence>
<evidence type="ECO:0000313" key="1">
    <source>
        <dbReference type="EMBL" id="OUC97827.1"/>
    </source>
</evidence>
<gene>
    <name evidence="1" type="ORF">CA983_30030</name>
</gene>
<reference evidence="1 2" key="1">
    <citation type="submission" date="2017-05" db="EMBL/GenBank/DDBJ databases">
        <title>Biotechnological potential of actinobacteria isolated from South African environments.</title>
        <authorList>
            <person name="Le Roes-Hill M."/>
            <person name="Prins A."/>
            <person name="Durrell K.A."/>
        </authorList>
    </citation>
    <scope>NUCLEOTIDE SEQUENCE [LARGE SCALE GENOMIC DNA]</scope>
    <source>
        <strain evidence="1 2">HMC13</strain>
    </source>
</reference>
<proteinExistence type="predicted"/>
<dbReference type="RefSeq" id="WP_086603974.1">
    <property type="nucleotide sequence ID" value="NZ_NGFN01000240.1"/>
</dbReference>
<name>A0A243RRY8_9ACTN</name>
<protein>
    <submittedName>
        <fullName evidence="1">Uncharacterized protein</fullName>
    </submittedName>
</protein>
<accession>A0A243RRY8</accession>